<feature type="transmembrane region" description="Helical" evidence="1">
    <location>
        <begin position="7"/>
        <end position="36"/>
    </location>
</feature>
<keyword evidence="1" id="KW-0812">Transmembrane</keyword>
<dbReference type="Proteomes" id="UP001455384">
    <property type="component" value="Chromosome"/>
</dbReference>
<evidence type="ECO:0000313" key="3">
    <source>
        <dbReference type="Proteomes" id="UP001455384"/>
    </source>
</evidence>
<keyword evidence="3" id="KW-1185">Reference proteome</keyword>
<sequence>MRSRVTTYVIAGGLLGLFTESVMTGVIAGAVAYIAVRYGEVTGDNG</sequence>
<protein>
    <submittedName>
        <fullName evidence="2">Uncharacterized protein</fullName>
    </submittedName>
</protein>
<accession>A0ABZ3CJH7</accession>
<organism evidence="2 3">
    <name type="scientific">Salinicoccus bachuensis</name>
    <dbReference type="NCBI Taxonomy" id="3136731"/>
    <lineage>
        <taxon>Bacteria</taxon>
        <taxon>Bacillati</taxon>
        <taxon>Bacillota</taxon>
        <taxon>Bacilli</taxon>
        <taxon>Bacillales</taxon>
        <taxon>Staphylococcaceae</taxon>
        <taxon>Salinicoccus</taxon>
    </lineage>
</organism>
<dbReference type="RefSeq" id="WP_342388590.1">
    <property type="nucleotide sequence ID" value="NZ_CP138333.2"/>
</dbReference>
<keyword evidence="1" id="KW-1133">Transmembrane helix</keyword>
<keyword evidence="1" id="KW-0472">Membrane</keyword>
<reference evidence="3" key="1">
    <citation type="submission" date="2023-10" db="EMBL/GenBank/DDBJ databases">
        <title>Genome analysis and identification of Salinococcus sp. Bachu38 nov., a PGPR from the rhizosphere of Tamarix.</title>
        <authorList>
            <person name="Liang Z."/>
            <person name="Zhang X."/>
            <person name="Jia J."/>
            <person name="Chen X."/>
            <person name="Wang Y."/>
            <person name="Wang Q."/>
            <person name="Wang R."/>
        </authorList>
    </citation>
    <scope>NUCLEOTIDE SEQUENCE [LARGE SCALE GENOMIC DNA]</scope>
    <source>
        <strain evidence="3">Bachu38</strain>
    </source>
</reference>
<evidence type="ECO:0000313" key="2">
    <source>
        <dbReference type="EMBL" id="WZX30065.1"/>
    </source>
</evidence>
<gene>
    <name evidence="2" type="ORF">RQP18_02500</name>
</gene>
<name>A0ABZ3CJH7_9STAP</name>
<evidence type="ECO:0000256" key="1">
    <source>
        <dbReference type="SAM" id="Phobius"/>
    </source>
</evidence>
<dbReference type="EMBL" id="CP138333">
    <property type="protein sequence ID" value="WZX30065.1"/>
    <property type="molecule type" value="Genomic_DNA"/>
</dbReference>
<proteinExistence type="predicted"/>